<dbReference type="SUPFAM" id="SSF49464">
    <property type="entry name" value="Carboxypeptidase regulatory domain-like"/>
    <property type="match status" value="1"/>
</dbReference>
<dbReference type="Gene3D" id="2.60.40.1120">
    <property type="entry name" value="Carboxypeptidase-like, regulatory domain"/>
    <property type="match status" value="1"/>
</dbReference>
<dbReference type="Proteomes" id="UP001501410">
    <property type="component" value="Unassembled WGS sequence"/>
</dbReference>
<evidence type="ECO:0000313" key="2">
    <source>
        <dbReference type="EMBL" id="GAA4455379.1"/>
    </source>
</evidence>
<evidence type="ECO:0000256" key="1">
    <source>
        <dbReference type="SAM" id="SignalP"/>
    </source>
</evidence>
<feature type="chain" id="PRO_5046851863" evidence="1">
    <location>
        <begin position="29"/>
        <end position="822"/>
    </location>
</feature>
<reference evidence="3" key="1">
    <citation type="journal article" date="2019" name="Int. J. Syst. Evol. Microbiol.">
        <title>The Global Catalogue of Microorganisms (GCM) 10K type strain sequencing project: providing services to taxonomists for standard genome sequencing and annotation.</title>
        <authorList>
            <consortium name="The Broad Institute Genomics Platform"/>
            <consortium name="The Broad Institute Genome Sequencing Center for Infectious Disease"/>
            <person name="Wu L."/>
            <person name="Ma J."/>
        </authorList>
    </citation>
    <scope>NUCLEOTIDE SEQUENCE [LARGE SCALE GENOMIC DNA]</scope>
    <source>
        <strain evidence="3">JCM 31921</strain>
    </source>
</reference>
<gene>
    <name evidence="2" type="ORF">GCM10023092_18920</name>
</gene>
<evidence type="ECO:0000313" key="3">
    <source>
        <dbReference type="Proteomes" id="UP001501410"/>
    </source>
</evidence>
<proteinExistence type="predicted"/>
<organism evidence="2 3">
    <name type="scientific">Rurimicrobium arvi</name>
    <dbReference type="NCBI Taxonomy" id="2049916"/>
    <lineage>
        <taxon>Bacteria</taxon>
        <taxon>Pseudomonadati</taxon>
        <taxon>Bacteroidota</taxon>
        <taxon>Chitinophagia</taxon>
        <taxon>Chitinophagales</taxon>
        <taxon>Chitinophagaceae</taxon>
        <taxon>Rurimicrobium</taxon>
    </lineage>
</organism>
<dbReference type="SUPFAM" id="SSF56935">
    <property type="entry name" value="Porins"/>
    <property type="match status" value="1"/>
</dbReference>
<dbReference type="InterPro" id="IPR008969">
    <property type="entry name" value="CarboxyPept-like_regulatory"/>
</dbReference>
<accession>A0ABP8MUU4</accession>
<sequence>MLYMKLFRPVAFLIVLLFALPAASLAQLAPAVLEGLVRDDNGNPFADVRVTVAGSDNILLTGSDGRYRIELSPSVTHTVSFASFGYETHKKRVTLKPGEHKTLDLRLRIQDIELRAFEKKDDSRKKEAGAVYIDPKKAQQIAGPIGGIEGIIKTLVGSTNELTSQYSVRGGNYDENLVYVNDFEIYRPFLVRSGQQEGLSFVNADLTQNVSFSVGGFQARYGDKMSSVLDVTYKTPKQFAGSVSGSLLGGSVHLEGASRNKKFTYLVGARQKSNQYLLKSQPTKGIYNPSFTDLQGLLHYRFNRKWETELIINYARNRFSYIPEEQTSSFGLANKAYQLRVLYTGSEIDQFDSRFGGYSVTFRPNENLKLKLLASAFQTNEQETYDISGEYVLGELETDLGKSNFGQTKYSLGTGVIQNYGRNYLKVNVYTAAHRGSYDAGNHFIQWGADFTRLDIRDELHSYQRRDSAGFTQPFSTTDLTMQNVYVSANTIQPFRVSGFLQDNFRFNDSSRYSGSFGVRYLYNSLNKEKILSPRLQLGYKPRWKKDWSFRFATGYYAQPAFYRELRDLQGNTNLDVQSQKSYHVLAGTETNFTANGSPFRFTTEVYYKKLWDLVPYEYDGIKIRYYGTNSSRGYAYGGEVRLYADLVKDATSWISLAVMKTEEQILQAYKGAGGQDSAYVYSQYVPRPTDQRVMVSMFFQDYLPQNHNFRVHLNMMYGTGLPFGYPNGNRLDDVLRMPAYKRVDIGFSALLLDGAKKGKRPSHSFFNNLESIWTSLEVFNLLNIQNTLSYTWIQDQTSNKIYAVPNRLTSRLLNLKVVVSF</sequence>
<keyword evidence="3" id="KW-1185">Reference proteome</keyword>
<dbReference type="EMBL" id="BAABEZ010000022">
    <property type="protein sequence ID" value="GAA4455379.1"/>
    <property type="molecule type" value="Genomic_DNA"/>
</dbReference>
<keyword evidence="1" id="KW-0732">Signal</keyword>
<dbReference type="Pfam" id="PF13620">
    <property type="entry name" value="CarboxypepD_reg"/>
    <property type="match status" value="1"/>
</dbReference>
<protein>
    <submittedName>
        <fullName evidence="2">Carboxypeptidase-like regulatory domain-containing protein</fullName>
    </submittedName>
</protein>
<name>A0ABP8MUU4_9BACT</name>
<comment type="caution">
    <text evidence="2">The sequence shown here is derived from an EMBL/GenBank/DDBJ whole genome shotgun (WGS) entry which is preliminary data.</text>
</comment>
<feature type="signal peptide" evidence="1">
    <location>
        <begin position="1"/>
        <end position="28"/>
    </location>
</feature>